<protein>
    <submittedName>
        <fullName evidence="2">Uncharacterized protein</fullName>
    </submittedName>
</protein>
<feature type="transmembrane region" description="Helical" evidence="1">
    <location>
        <begin position="6"/>
        <end position="27"/>
    </location>
</feature>
<evidence type="ECO:0000313" key="3">
    <source>
        <dbReference type="Proteomes" id="UP000521872"/>
    </source>
</evidence>
<feature type="transmembrane region" description="Helical" evidence="1">
    <location>
        <begin position="39"/>
        <end position="60"/>
    </location>
</feature>
<feature type="transmembrane region" description="Helical" evidence="1">
    <location>
        <begin position="80"/>
        <end position="103"/>
    </location>
</feature>
<dbReference type="AlphaFoldDB" id="A0A8H4VTU2"/>
<gene>
    <name evidence="2" type="ORF">D9613_009430</name>
</gene>
<name>A0A8H4VTU2_9AGAR</name>
<evidence type="ECO:0000256" key="1">
    <source>
        <dbReference type="SAM" id="Phobius"/>
    </source>
</evidence>
<organism evidence="2 3">
    <name type="scientific">Agrocybe pediades</name>
    <dbReference type="NCBI Taxonomy" id="84607"/>
    <lineage>
        <taxon>Eukaryota</taxon>
        <taxon>Fungi</taxon>
        <taxon>Dikarya</taxon>
        <taxon>Basidiomycota</taxon>
        <taxon>Agaricomycotina</taxon>
        <taxon>Agaricomycetes</taxon>
        <taxon>Agaricomycetidae</taxon>
        <taxon>Agaricales</taxon>
        <taxon>Agaricineae</taxon>
        <taxon>Strophariaceae</taxon>
        <taxon>Agrocybe</taxon>
    </lineage>
</organism>
<dbReference type="Proteomes" id="UP000521872">
    <property type="component" value="Unassembled WGS sequence"/>
</dbReference>
<proteinExistence type="predicted"/>
<reference evidence="2 3" key="1">
    <citation type="submission" date="2019-12" db="EMBL/GenBank/DDBJ databases">
        <authorList>
            <person name="Floudas D."/>
            <person name="Bentzer J."/>
            <person name="Ahren D."/>
            <person name="Johansson T."/>
            <person name="Persson P."/>
            <person name="Tunlid A."/>
        </authorList>
    </citation>
    <scope>NUCLEOTIDE SEQUENCE [LARGE SCALE GENOMIC DNA]</scope>
    <source>
        <strain evidence="2 3">CBS 102.39</strain>
    </source>
</reference>
<evidence type="ECO:0000313" key="2">
    <source>
        <dbReference type="EMBL" id="KAF4622511.1"/>
    </source>
</evidence>
<accession>A0A8H4VTU2</accession>
<keyword evidence="3" id="KW-1185">Reference proteome</keyword>
<dbReference type="EMBL" id="JAACJL010000002">
    <property type="protein sequence ID" value="KAF4622511.1"/>
    <property type="molecule type" value="Genomic_DNA"/>
</dbReference>
<comment type="caution">
    <text evidence="2">The sequence shown here is derived from an EMBL/GenBank/DDBJ whole genome shotgun (WGS) entry which is preliminary data.</text>
</comment>
<sequence>MVGATTLVALALDTAFQVFFTTAIILLRVKSAFEDDRYITGIFLFLQLSLTGALTTFVLGTAANDNTQPDTCSITSVVPYVSASIVAPLLYVGFAYILVSARLASKVELDMSRKYGIGFFIAGELGPALSKGLLKDGSSANAQLVLLTPTLALSNILTLRKEEKERRKKEERVILLPHVYDQGGGGSNPLASFSGIQVTKTIEQF</sequence>
<keyword evidence="1" id="KW-1133">Transmembrane helix</keyword>
<keyword evidence="1" id="KW-0472">Membrane</keyword>
<keyword evidence="1" id="KW-0812">Transmembrane</keyword>